<sequence>MTLKPTKDVKEYEKYGFKKCKGSYGKNGCYYLCVAKGCKMIFLSKAMIDIIDWSDSDPRIHKRPNCRYSDTRTALDIVTGLAINGMIMTEYPIIEWEVKD</sequence>
<protein>
    <submittedName>
        <fullName evidence="1">Uncharacterized protein</fullName>
    </submittedName>
</protein>
<comment type="caution">
    <text evidence="1">The sequence shown here is derived from an EMBL/GenBank/DDBJ whole genome shotgun (WGS) entry which is preliminary data.</text>
</comment>
<proteinExistence type="predicted"/>
<evidence type="ECO:0000313" key="1">
    <source>
        <dbReference type="EMBL" id="OXZ29134.1"/>
    </source>
</evidence>
<dbReference type="RefSeq" id="WP_094205077.1">
    <property type="nucleotide sequence ID" value="NZ_NDYC01000004.1"/>
</dbReference>
<evidence type="ECO:0000313" key="2">
    <source>
        <dbReference type="Proteomes" id="UP000215413"/>
    </source>
</evidence>
<dbReference type="EMBL" id="NDYC01000004">
    <property type="protein sequence ID" value="OXZ29134.1"/>
    <property type="molecule type" value="Genomic_DNA"/>
</dbReference>
<gene>
    <name evidence="1" type="ORF">B9N49_00490</name>
</gene>
<dbReference type="Proteomes" id="UP000215413">
    <property type="component" value="Unassembled WGS sequence"/>
</dbReference>
<reference evidence="2" key="1">
    <citation type="submission" date="2017-04" db="EMBL/GenBank/DDBJ databases">
        <title>Finegoldia magna isolated from orthopedic joint implant-associated infections.</title>
        <authorList>
            <person name="Bjorklund S."/>
            <person name="Bruggemann H."/>
            <person name="Jensen A."/>
            <person name="Hellmark B."/>
            <person name="Soderquist B."/>
        </authorList>
    </citation>
    <scope>NUCLEOTIDE SEQUENCE [LARGE SCALE GENOMIC DNA]</scope>
    <source>
        <strain evidence="2">CCUG 54800</strain>
    </source>
</reference>
<name>A0A233V9R6_FINMA</name>
<accession>A0A233V9R6</accession>
<dbReference type="AlphaFoldDB" id="A0A233V9R6"/>
<organism evidence="1 2">
    <name type="scientific">Finegoldia magna</name>
    <name type="common">Peptostreptococcus magnus</name>
    <dbReference type="NCBI Taxonomy" id="1260"/>
    <lineage>
        <taxon>Bacteria</taxon>
        <taxon>Bacillati</taxon>
        <taxon>Bacillota</taxon>
        <taxon>Tissierellia</taxon>
        <taxon>Tissierellales</taxon>
        <taxon>Peptoniphilaceae</taxon>
        <taxon>Finegoldia</taxon>
    </lineage>
</organism>